<gene>
    <name evidence="1" type="ORF">GJB61_02965</name>
</gene>
<protein>
    <submittedName>
        <fullName evidence="1">Uncharacterized protein</fullName>
    </submittedName>
</protein>
<proteinExistence type="predicted"/>
<name>A0A7X2H245_9BACL</name>
<evidence type="ECO:0000313" key="2">
    <source>
        <dbReference type="Proteomes" id="UP000463051"/>
    </source>
</evidence>
<dbReference type="RefSeq" id="WP_154116937.1">
    <property type="nucleotide sequence ID" value="NZ_WJXB01000001.1"/>
</dbReference>
<reference evidence="1 2" key="1">
    <citation type="submission" date="2019-11" db="EMBL/GenBank/DDBJ databases">
        <title>Paenibacillus monticola sp. nov., a novel PGPR strain isolated from mountain sample in China.</title>
        <authorList>
            <person name="Zhao Q."/>
            <person name="Li H.-P."/>
            <person name="Zhang J.-L."/>
        </authorList>
    </citation>
    <scope>NUCLEOTIDE SEQUENCE [LARGE SCALE GENOMIC DNA]</scope>
    <source>
        <strain evidence="1 2">LC-T2</strain>
    </source>
</reference>
<organism evidence="1 2">
    <name type="scientific">Paenibacillus monticola</name>
    <dbReference type="NCBI Taxonomy" id="2666075"/>
    <lineage>
        <taxon>Bacteria</taxon>
        <taxon>Bacillati</taxon>
        <taxon>Bacillota</taxon>
        <taxon>Bacilli</taxon>
        <taxon>Bacillales</taxon>
        <taxon>Paenibacillaceae</taxon>
        <taxon>Paenibacillus</taxon>
    </lineage>
</organism>
<accession>A0A7X2H245</accession>
<sequence>MTDDQLQYYIAEIQKQRTQADALGEDSPGLLVEKITLLTTVHMYMGRVSAQMDGDYARLYTLRKNTYVKAKKEAPRGDKTLAAEEAIMKLRELEDDAYERKMIWRNELDSVKEKIYELRMRVRIETHIAGGGAIG</sequence>
<dbReference type="EMBL" id="WJXB01000001">
    <property type="protein sequence ID" value="MRN51960.1"/>
    <property type="molecule type" value="Genomic_DNA"/>
</dbReference>
<dbReference type="Proteomes" id="UP000463051">
    <property type="component" value="Unassembled WGS sequence"/>
</dbReference>
<comment type="caution">
    <text evidence="1">The sequence shown here is derived from an EMBL/GenBank/DDBJ whole genome shotgun (WGS) entry which is preliminary data.</text>
</comment>
<dbReference type="AlphaFoldDB" id="A0A7X2H245"/>
<keyword evidence="2" id="KW-1185">Reference proteome</keyword>
<evidence type="ECO:0000313" key="1">
    <source>
        <dbReference type="EMBL" id="MRN51960.1"/>
    </source>
</evidence>